<keyword evidence="7" id="KW-1185">Reference proteome</keyword>
<dbReference type="EMBL" id="JAUKVY010000006">
    <property type="protein sequence ID" value="MDO1532730.1"/>
    <property type="molecule type" value="Genomic_DNA"/>
</dbReference>
<dbReference type="InterPro" id="IPR036388">
    <property type="entry name" value="WH-like_DNA-bd_sf"/>
</dbReference>
<dbReference type="Gene3D" id="1.10.10.10">
    <property type="entry name" value="Winged helix-like DNA-binding domain superfamily/Winged helix DNA-binding domain"/>
    <property type="match status" value="1"/>
</dbReference>
<dbReference type="PANTHER" id="PTHR30579">
    <property type="entry name" value="TRANSCRIPTIONAL REGULATOR"/>
    <property type="match status" value="1"/>
</dbReference>
<dbReference type="InterPro" id="IPR050176">
    <property type="entry name" value="LTTR"/>
</dbReference>
<dbReference type="Gene3D" id="3.40.190.290">
    <property type="match status" value="1"/>
</dbReference>
<dbReference type="NCBIfam" id="NF002964">
    <property type="entry name" value="PRK03635.1"/>
    <property type="match status" value="1"/>
</dbReference>
<evidence type="ECO:0000256" key="3">
    <source>
        <dbReference type="ARBA" id="ARBA00023125"/>
    </source>
</evidence>
<evidence type="ECO:0000256" key="1">
    <source>
        <dbReference type="ARBA" id="ARBA00009437"/>
    </source>
</evidence>
<protein>
    <submittedName>
        <fullName evidence="6">LysR family transcriptional regulator ArgP</fullName>
    </submittedName>
</protein>
<keyword evidence="4" id="KW-0804">Transcription</keyword>
<dbReference type="InterPro" id="IPR000847">
    <property type="entry name" value="LysR_HTH_N"/>
</dbReference>
<dbReference type="PROSITE" id="PS50931">
    <property type="entry name" value="HTH_LYSR"/>
    <property type="match status" value="1"/>
</dbReference>
<proteinExistence type="inferred from homology"/>
<dbReference type="InterPro" id="IPR005119">
    <property type="entry name" value="LysR_subst-bd"/>
</dbReference>
<keyword evidence="3" id="KW-0238">DNA-binding</keyword>
<dbReference type="Proteomes" id="UP001169027">
    <property type="component" value="Unassembled WGS sequence"/>
</dbReference>
<comment type="caution">
    <text evidence="6">The sequence shown here is derived from an EMBL/GenBank/DDBJ whole genome shotgun (WGS) entry which is preliminary data.</text>
</comment>
<evidence type="ECO:0000313" key="6">
    <source>
        <dbReference type="EMBL" id="MDO1532730.1"/>
    </source>
</evidence>
<accession>A0ABT8S1M9</accession>
<name>A0ABT8S1M9_9BURK</name>
<feature type="domain" description="HTH lysR-type" evidence="5">
    <location>
        <begin position="3"/>
        <end position="59"/>
    </location>
</feature>
<dbReference type="NCBIfam" id="TIGR03298">
    <property type="entry name" value="argP"/>
    <property type="match status" value="1"/>
</dbReference>
<dbReference type="InterPro" id="IPR036390">
    <property type="entry name" value="WH_DNA-bd_sf"/>
</dbReference>
<evidence type="ECO:0000259" key="5">
    <source>
        <dbReference type="PROSITE" id="PS50931"/>
    </source>
</evidence>
<evidence type="ECO:0000256" key="4">
    <source>
        <dbReference type="ARBA" id="ARBA00023163"/>
    </source>
</evidence>
<evidence type="ECO:0000313" key="7">
    <source>
        <dbReference type="Proteomes" id="UP001169027"/>
    </source>
</evidence>
<reference evidence="6" key="1">
    <citation type="submission" date="2023-06" db="EMBL/GenBank/DDBJ databases">
        <authorList>
            <person name="Jiang Y."/>
            <person name="Liu Q."/>
        </authorList>
    </citation>
    <scope>NUCLEOTIDE SEQUENCE</scope>
    <source>
        <strain evidence="6">CGMCC 1.12090</strain>
    </source>
</reference>
<dbReference type="PANTHER" id="PTHR30579:SF2">
    <property type="entry name" value="HTH-TYPE TRANSCRIPTIONAL REGULATOR ARGP"/>
    <property type="match status" value="1"/>
</dbReference>
<evidence type="ECO:0000256" key="2">
    <source>
        <dbReference type="ARBA" id="ARBA00023015"/>
    </source>
</evidence>
<dbReference type="NCBIfam" id="NF009888">
    <property type="entry name" value="PRK13348.1"/>
    <property type="match status" value="1"/>
</dbReference>
<organism evidence="6 7">
    <name type="scientific">Variovorax ginsengisoli</name>
    <dbReference type="NCBI Taxonomy" id="363844"/>
    <lineage>
        <taxon>Bacteria</taxon>
        <taxon>Pseudomonadati</taxon>
        <taxon>Pseudomonadota</taxon>
        <taxon>Betaproteobacteria</taxon>
        <taxon>Burkholderiales</taxon>
        <taxon>Comamonadaceae</taxon>
        <taxon>Variovorax</taxon>
    </lineage>
</organism>
<dbReference type="Pfam" id="PF03466">
    <property type="entry name" value="LysR_substrate"/>
    <property type="match status" value="1"/>
</dbReference>
<gene>
    <name evidence="6" type="ORF">Q2T77_10560</name>
</gene>
<dbReference type="RefSeq" id="WP_286530460.1">
    <property type="nucleotide sequence ID" value="NZ_JAUJZH010000006.1"/>
</dbReference>
<dbReference type="InterPro" id="IPR017685">
    <property type="entry name" value="ArgP"/>
</dbReference>
<keyword evidence="2" id="KW-0805">Transcription regulation</keyword>
<dbReference type="SUPFAM" id="SSF53850">
    <property type="entry name" value="Periplasmic binding protein-like II"/>
    <property type="match status" value="1"/>
</dbReference>
<dbReference type="SUPFAM" id="SSF46785">
    <property type="entry name" value="Winged helix' DNA-binding domain"/>
    <property type="match status" value="1"/>
</dbReference>
<dbReference type="Pfam" id="PF00126">
    <property type="entry name" value="HTH_1"/>
    <property type="match status" value="1"/>
</dbReference>
<comment type="similarity">
    <text evidence="1">Belongs to the LysR transcriptional regulatory family.</text>
</comment>
<sequence length="297" mass="31508">MQIDSRQLAAFDAVLREGSFDGAARALHVTPSAISQRIKGLEERMGRVLIQRASPCVATPAGQALQRHAQQVRLLEADALRPFGLGAPDAVLPLALAVNADSLATWFVPALAAVQAAGPVSFELRVEDQDHSALLLREGRVMAAVTAEPQAVQGCVVEPLGAMRYLAVASPAFMARHFAHGVDAAALAAAPCNVFNAKDALQARFMRRLTRKPLAPPLHRVPGTHGFVHAAVQGLGWGMNPQVLVAGLLARGDLVELVPGQSLDVALYWQHWRVESQALRLLTGAVHAAAAAMLEQG</sequence>